<keyword evidence="9" id="KW-1185">Reference proteome</keyword>
<dbReference type="PANTHER" id="PTHR30065:SF1">
    <property type="entry name" value="SURFACE PRESENTATION OF ANTIGENS PROTEIN SPAR"/>
    <property type="match status" value="1"/>
</dbReference>
<proteinExistence type="inferred from homology"/>
<dbReference type="InterPro" id="IPR002010">
    <property type="entry name" value="T3SS_IM_R"/>
</dbReference>
<evidence type="ECO:0000256" key="6">
    <source>
        <dbReference type="ARBA" id="ARBA00023136"/>
    </source>
</evidence>
<evidence type="ECO:0000256" key="3">
    <source>
        <dbReference type="ARBA" id="ARBA00022475"/>
    </source>
</evidence>
<feature type="transmembrane region" description="Helical" evidence="7">
    <location>
        <begin position="211"/>
        <end position="234"/>
    </location>
</feature>
<protein>
    <recommendedName>
        <fullName evidence="10">Flagellar biosynthetic protein FliR</fullName>
    </recommendedName>
</protein>
<dbReference type="PANTHER" id="PTHR30065">
    <property type="entry name" value="FLAGELLAR BIOSYNTHETIC PROTEIN FLIR"/>
    <property type="match status" value="1"/>
</dbReference>
<keyword evidence="6 7" id="KW-0472">Membrane</keyword>
<feature type="transmembrane region" description="Helical" evidence="7">
    <location>
        <begin position="37"/>
        <end position="57"/>
    </location>
</feature>
<evidence type="ECO:0000313" key="9">
    <source>
        <dbReference type="Proteomes" id="UP000229897"/>
    </source>
</evidence>
<evidence type="ECO:0000256" key="7">
    <source>
        <dbReference type="SAM" id="Phobius"/>
    </source>
</evidence>
<dbReference type="GO" id="GO:0006605">
    <property type="term" value="P:protein targeting"/>
    <property type="evidence" value="ECO:0007669"/>
    <property type="project" value="InterPro"/>
</dbReference>
<dbReference type="KEGG" id="mass:CR152_07300"/>
<evidence type="ECO:0008006" key="10">
    <source>
        <dbReference type="Google" id="ProtNLM"/>
    </source>
</evidence>
<feature type="transmembrane region" description="Helical" evidence="7">
    <location>
        <begin position="69"/>
        <end position="91"/>
    </location>
</feature>
<keyword evidence="5 7" id="KW-1133">Transmembrane helix</keyword>
<name>A0A2D2DH77_9BURK</name>
<dbReference type="AlphaFoldDB" id="A0A2D2DH77"/>
<evidence type="ECO:0000256" key="2">
    <source>
        <dbReference type="ARBA" id="ARBA00009772"/>
    </source>
</evidence>
<dbReference type="Pfam" id="PF01311">
    <property type="entry name" value="Bac_export_1"/>
    <property type="match status" value="1"/>
</dbReference>
<gene>
    <name evidence="8" type="ORF">CR152_07300</name>
</gene>
<comment type="subcellular location">
    <subcellularLocation>
        <location evidence="1">Cell membrane</location>
        <topology evidence="1">Multi-pass membrane protein</topology>
    </subcellularLocation>
</comment>
<dbReference type="GO" id="GO:0005886">
    <property type="term" value="C:plasma membrane"/>
    <property type="evidence" value="ECO:0007669"/>
    <property type="project" value="UniProtKB-SubCell"/>
</dbReference>
<dbReference type="RefSeq" id="WP_099874322.1">
    <property type="nucleotide sequence ID" value="NZ_CP024608.1"/>
</dbReference>
<organism evidence="8 9">
    <name type="scientific">Massilia violaceinigra</name>
    <dbReference type="NCBI Taxonomy" id="2045208"/>
    <lineage>
        <taxon>Bacteria</taxon>
        <taxon>Pseudomonadati</taxon>
        <taxon>Pseudomonadota</taxon>
        <taxon>Betaproteobacteria</taxon>
        <taxon>Burkholderiales</taxon>
        <taxon>Oxalobacteraceae</taxon>
        <taxon>Telluria group</taxon>
        <taxon>Massilia</taxon>
    </lineage>
</organism>
<evidence type="ECO:0000313" key="8">
    <source>
        <dbReference type="EMBL" id="ATQ74337.1"/>
    </source>
</evidence>
<evidence type="ECO:0000256" key="1">
    <source>
        <dbReference type="ARBA" id="ARBA00004651"/>
    </source>
</evidence>
<feature type="transmembrane region" description="Helical" evidence="7">
    <location>
        <begin position="9"/>
        <end position="31"/>
    </location>
</feature>
<dbReference type="OrthoDB" id="8808595at2"/>
<dbReference type="EMBL" id="CP024608">
    <property type="protein sequence ID" value="ATQ74337.1"/>
    <property type="molecule type" value="Genomic_DNA"/>
</dbReference>
<feature type="transmembrane region" description="Helical" evidence="7">
    <location>
        <begin position="174"/>
        <end position="199"/>
    </location>
</feature>
<accession>A0A2D2DH77</accession>
<feature type="transmembrane region" description="Helical" evidence="7">
    <location>
        <begin position="119"/>
        <end position="139"/>
    </location>
</feature>
<keyword evidence="4 7" id="KW-0812">Transmembrane</keyword>
<comment type="similarity">
    <text evidence="2">Belongs to the FliR/MopE/SpaR family.</text>
</comment>
<reference evidence="8" key="1">
    <citation type="submission" date="2017-10" db="EMBL/GenBank/DDBJ databases">
        <title>Massilia psychrophilum sp. nov., a novel purple-pigmented bacterium isolated from Tianshan glacier, Xinjiang Municipality, China.</title>
        <authorList>
            <person name="Wang H."/>
        </authorList>
    </citation>
    <scope>NUCLEOTIDE SEQUENCE [LARGE SCALE GENOMIC DNA]</scope>
    <source>
        <strain evidence="8">B2</strain>
    </source>
</reference>
<dbReference type="PRINTS" id="PR00953">
    <property type="entry name" value="TYPE3IMRPROT"/>
</dbReference>
<dbReference type="Proteomes" id="UP000229897">
    <property type="component" value="Chromosome"/>
</dbReference>
<keyword evidence="3" id="KW-1003">Cell membrane</keyword>
<evidence type="ECO:0000256" key="4">
    <source>
        <dbReference type="ARBA" id="ARBA00022692"/>
    </source>
</evidence>
<sequence length="254" mass="26432">MLVDVDPSWLMAVFLVSVRIGVLLMLSPIFTGLAGLVTVRVLLTLVLSVMLVGALGIKPAPLALSIGPVILAAIGELMVGAVLAFGVYAAFGAFSVAGKILDIQSGFGIGNVYDPVTRAGAPLFATMLNLVAVAALFGMDGHHAFLRGIAFSLQQVPPGTGLGALDPEPVIRQFGLMFSLGVALAIPVMLCLLLVEVGLAVVSRVLPQMNVVIVLVPVKIFAGLALFALTIGVLGPAMGRVYASIFIYWEQVLR</sequence>
<evidence type="ECO:0000256" key="5">
    <source>
        <dbReference type="ARBA" id="ARBA00022989"/>
    </source>
</evidence>